<reference evidence="1" key="1">
    <citation type="journal article" date="2020" name="Stud. Mycol.">
        <title>101 Dothideomycetes genomes: a test case for predicting lifestyles and emergence of pathogens.</title>
        <authorList>
            <person name="Haridas S."/>
            <person name="Albert R."/>
            <person name="Binder M."/>
            <person name="Bloem J."/>
            <person name="Labutti K."/>
            <person name="Salamov A."/>
            <person name="Andreopoulos B."/>
            <person name="Baker S."/>
            <person name="Barry K."/>
            <person name="Bills G."/>
            <person name="Bluhm B."/>
            <person name="Cannon C."/>
            <person name="Castanera R."/>
            <person name="Culley D."/>
            <person name="Daum C."/>
            <person name="Ezra D."/>
            <person name="Gonzalez J."/>
            <person name="Henrissat B."/>
            <person name="Kuo A."/>
            <person name="Liang C."/>
            <person name="Lipzen A."/>
            <person name="Lutzoni F."/>
            <person name="Magnuson J."/>
            <person name="Mondo S."/>
            <person name="Nolan M."/>
            <person name="Ohm R."/>
            <person name="Pangilinan J."/>
            <person name="Park H.-J."/>
            <person name="Ramirez L."/>
            <person name="Alfaro M."/>
            <person name="Sun H."/>
            <person name="Tritt A."/>
            <person name="Yoshinaga Y."/>
            <person name="Zwiers L.-H."/>
            <person name="Turgeon B."/>
            <person name="Goodwin S."/>
            <person name="Spatafora J."/>
            <person name="Crous P."/>
            <person name="Grigoriev I."/>
        </authorList>
    </citation>
    <scope>NUCLEOTIDE SEQUENCE</scope>
    <source>
        <strain evidence="1">CBS 690.94</strain>
    </source>
</reference>
<keyword evidence="2" id="KW-1185">Reference proteome</keyword>
<proteinExistence type="predicted"/>
<sequence>MSVHLLIFQAPGFRGLPGGLAVEACTNVGKSTRTDSSFWPGSLLISNHNTRNATTFLGCNSLQGPAHRNRHGNDLLTGYLKEASNQTALPTGLVHLAMASVEALLQNSVRLPRCIIGQTCAGNPAAVRLRRPTREAPDFCVLPAAQVAIASELWRSASTRAVRQGDEST</sequence>
<accession>A0A9P4PW91</accession>
<evidence type="ECO:0000313" key="2">
    <source>
        <dbReference type="Proteomes" id="UP000799764"/>
    </source>
</evidence>
<dbReference type="AlphaFoldDB" id="A0A9P4PW91"/>
<organism evidence="1 2">
    <name type="scientific">Karstenula rhodostoma CBS 690.94</name>
    <dbReference type="NCBI Taxonomy" id="1392251"/>
    <lineage>
        <taxon>Eukaryota</taxon>
        <taxon>Fungi</taxon>
        <taxon>Dikarya</taxon>
        <taxon>Ascomycota</taxon>
        <taxon>Pezizomycotina</taxon>
        <taxon>Dothideomycetes</taxon>
        <taxon>Pleosporomycetidae</taxon>
        <taxon>Pleosporales</taxon>
        <taxon>Massarineae</taxon>
        <taxon>Didymosphaeriaceae</taxon>
        <taxon>Karstenula</taxon>
    </lineage>
</organism>
<protein>
    <submittedName>
        <fullName evidence="1">Uncharacterized protein</fullName>
    </submittedName>
</protein>
<gene>
    <name evidence="1" type="ORF">P171DRAFT_5021</name>
</gene>
<evidence type="ECO:0000313" key="1">
    <source>
        <dbReference type="EMBL" id="KAF2451367.1"/>
    </source>
</evidence>
<name>A0A9P4PW91_9PLEO</name>
<dbReference type="EMBL" id="MU001492">
    <property type="protein sequence ID" value="KAF2451367.1"/>
    <property type="molecule type" value="Genomic_DNA"/>
</dbReference>
<dbReference type="Proteomes" id="UP000799764">
    <property type="component" value="Unassembled WGS sequence"/>
</dbReference>
<comment type="caution">
    <text evidence="1">The sequence shown here is derived from an EMBL/GenBank/DDBJ whole genome shotgun (WGS) entry which is preliminary data.</text>
</comment>